<name>A0ABP9CU73_9ACTN</name>
<evidence type="ECO:0000256" key="2">
    <source>
        <dbReference type="SAM" id="SignalP"/>
    </source>
</evidence>
<dbReference type="SUPFAM" id="SSF52317">
    <property type="entry name" value="Class I glutamine amidotransferase-like"/>
    <property type="match status" value="1"/>
</dbReference>
<sequence>MSCSLWSVLVLLASLLGLATTSPAAAEAQPFRVLALYHGTWDAAHISFVREANAWFPRAGAENGFTYTATTDWNVLADGRAEGYDVVVFLDDAPASPGQRAGFERYMRGGGAWLGFHVAAFTTQSRDWSWYHDEFLGSGDFRSNTWGPTTARLRVEDHAHPSTAHLPAGFTSSVSEWYSWSNDLRDNPDIDILASVDPSSFPLGTDPDQTWYDGYYPLVWTNSRYRMLYANFGHNAMNYATGTTLSSTFASATQNRWLLDGLKWLGGVTARPPADASPAEPLSRSARHTAPATPPPIGVDG</sequence>
<feature type="signal peptide" evidence="2">
    <location>
        <begin position="1"/>
        <end position="26"/>
    </location>
</feature>
<feature type="chain" id="PRO_5045707705" description="ThuA-like domain-containing protein" evidence="2">
    <location>
        <begin position="27"/>
        <end position="301"/>
    </location>
</feature>
<dbReference type="Pfam" id="PF06283">
    <property type="entry name" value="ThuA"/>
    <property type="match status" value="1"/>
</dbReference>
<keyword evidence="2" id="KW-0732">Signal</keyword>
<dbReference type="EMBL" id="BAABIG010000073">
    <property type="protein sequence ID" value="GAA4819196.1"/>
    <property type="molecule type" value="Genomic_DNA"/>
</dbReference>
<dbReference type="PANTHER" id="PTHR40469:SF2">
    <property type="entry name" value="GALACTOSE-BINDING DOMAIN-LIKE SUPERFAMILY PROTEIN"/>
    <property type="match status" value="1"/>
</dbReference>
<comment type="caution">
    <text evidence="4">The sequence shown here is derived from an EMBL/GenBank/DDBJ whole genome shotgun (WGS) entry which is preliminary data.</text>
</comment>
<reference evidence="5" key="1">
    <citation type="journal article" date="2019" name="Int. J. Syst. Evol. Microbiol.">
        <title>The Global Catalogue of Microorganisms (GCM) 10K type strain sequencing project: providing services to taxonomists for standard genome sequencing and annotation.</title>
        <authorList>
            <consortium name="The Broad Institute Genomics Platform"/>
            <consortium name="The Broad Institute Genome Sequencing Center for Infectious Disease"/>
            <person name="Wu L."/>
            <person name="Ma J."/>
        </authorList>
    </citation>
    <scope>NUCLEOTIDE SEQUENCE [LARGE SCALE GENOMIC DNA]</scope>
    <source>
        <strain evidence="5">JCM 18081</strain>
    </source>
</reference>
<evidence type="ECO:0000313" key="5">
    <source>
        <dbReference type="Proteomes" id="UP001501265"/>
    </source>
</evidence>
<dbReference type="InterPro" id="IPR029062">
    <property type="entry name" value="Class_I_gatase-like"/>
</dbReference>
<dbReference type="InterPro" id="IPR029010">
    <property type="entry name" value="ThuA-like"/>
</dbReference>
<evidence type="ECO:0000256" key="1">
    <source>
        <dbReference type="SAM" id="MobiDB-lite"/>
    </source>
</evidence>
<proteinExistence type="predicted"/>
<accession>A0ABP9CU73</accession>
<evidence type="ECO:0000259" key="3">
    <source>
        <dbReference type="Pfam" id="PF06283"/>
    </source>
</evidence>
<gene>
    <name evidence="4" type="ORF">GCM10023220_60130</name>
</gene>
<organism evidence="4 5">
    <name type="scientific">Streptomyces ziwulingensis</name>
    <dbReference type="NCBI Taxonomy" id="1045501"/>
    <lineage>
        <taxon>Bacteria</taxon>
        <taxon>Bacillati</taxon>
        <taxon>Actinomycetota</taxon>
        <taxon>Actinomycetes</taxon>
        <taxon>Kitasatosporales</taxon>
        <taxon>Streptomycetaceae</taxon>
        <taxon>Streptomyces</taxon>
    </lineage>
</organism>
<feature type="compositionally biased region" description="Pro residues" evidence="1">
    <location>
        <begin position="292"/>
        <end position="301"/>
    </location>
</feature>
<dbReference type="Proteomes" id="UP001501265">
    <property type="component" value="Unassembled WGS sequence"/>
</dbReference>
<protein>
    <recommendedName>
        <fullName evidence="3">ThuA-like domain-containing protein</fullName>
    </recommendedName>
</protein>
<feature type="region of interest" description="Disordered" evidence="1">
    <location>
        <begin position="271"/>
        <end position="301"/>
    </location>
</feature>
<feature type="domain" description="ThuA-like" evidence="3">
    <location>
        <begin position="37"/>
        <end position="242"/>
    </location>
</feature>
<dbReference type="Gene3D" id="3.40.50.880">
    <property type="match status" value="1"/>
</dbReference>
<evidence type="ECO:0000313" key="4">
    <source>
        <dbReference type="EMBL" id="GAA4819196.1"/>
    </source>
</evidence>
<dbReference type="PANTHER" id="PTHR40469">
    <property type="entry name" value="SECRETED GLYCOSYL HYDROLASE"/>
    <property type="match status" value="1"/>
</dbReference>
<keyword evidence="5" id="KW-1185">Reference proteome</keyword>